<keyword evidence="2" id="KW-1185">Reference proteome</keyword>
<name>A0A140KZG8_9FIRM</name>
<dbReference type="AlphaFoldDB" id="A0A140KZG8"/>
<comment type="caution">
    <text evidence="1">The sequence shown here is derived from an EMBL/GenBank/DDBJ whole genome shotgun (WGS) entry which is preliminary data.</text>
</comment>
<sequence>MEHNCELTTGRYLLELTKIFFQSVIAHYFHRDHMKLEQLYYHTMDLHERYIEQYCDDEEKEERYRDKVYELLDLIRLKEQEEILRMRRSRETYKGLKLKENIIGDIYVELWLMGDALRLYIFEAGGNREELAFFHVEDPYLLRIDQVYYALKSKRSPGLLNLLYEKEGRIKNKDVVKL</sequence>
<dbReference type="RefSeq" id="WP_068558056.1">
    <property type="nucleotide sequence ID" value="NZ_LOEE01000083.1"/>
</dbReference>
<dbReference type="EMBL" id="LOEE01000083">
    <property type="protein sequence ID" value="KXG73693.1"/>
    <property type="molecule type" value="Genomic_DNA"/>
</dbReference>
<dbReference type="Proteomes" id="UP000070456">
    <property type="component" value="Unassembled WGS sequence"/>
</dbReference>
<protein>
    <submittedName>
        <fullName evidence="1">Uncharacterized protein</fullName>
    </submittedName>
</protein>
<gene>
    <name evidence="1" type="ORF">AN619_29880</name>
</gene>
<organism evidence="1 2">
    <name type="scientific">Thermotalea metallivorans</name>
    <dbReference type="NCBI Taxonomy" id="520762"/>
    <lineage>
        <taxon>Bacteria</taxon>
        <taxon>Bacillati</taxon>
        <taxon>Bacillota</taxon>
        <taxon>Clostridia</taxon>
        <taxon>Peptostreptococcales</taxon>
        <taxon>Thermotaleaceae</taxon>
        <taxon>Thermotalea</taxon>
    </lineage>
</organism>
<accession>A0A140KZG8</accession>
<proteinExistence type="predicted"/>
<reference evidence="1 2" key="1">
    <citation type="submission" date="2015-12" db="EMBL/GenBank/DDBJ databases">
        <title>Draft genome sequence of the thermoanaerobe Thermotalea metallivorans, an isolate from the runoff channel of the Great Artesian Basin, Australia.</title>
        <authorList>
            <person name="Patel B.K."/>
        </authorList>
    </citation>
    <scope>NUCLEOTIDE SEQUENCE [LARGE SCALE GENOMIC DNA]</scope>
    <source>
        <strain evidence="1 2">B2-1</strain>
    </source>
</reference>
<evidence type="ECO:0000313" key="2">
    <source>
        <dbReference type="Proteomes" id="UP000070456"/>
    </source>
</evidence>
<dbReference type="OrthoDB" id="1952080at2"/>
<evidence type="ECO:0000313" key="1">
    <source>
        <dbReference type="EMBL" id="KXG73693.1"/>
    </source>
</evidence>